<name>A0A9J6C5Z5_POLVA</name>
<gene>
    <name evidence="2" type="ORF">PVAND_007284</name>
</gene>
<protein>
    <submittedName>
        <fullName evidence="2">Uncharacterized protein</fullName>
    </submittedName>
</protein>
<reference evidence="2" key="1">
    <citation type="submission" date="2021-03" db="EMBL/GenBank/DDBJ databases">
        <title>Chromosome level genome of the anhydrobiotic midge Polypedilum vanderplanki.</title>
        <authorList>
            <person name="Yoshida Y."/>
            <person name="Kikawada T."/>
            <person name="Gusev O."/>
        </authorList>
    </citation>
    <scope>NUCLEOTIDE SEQUENCE</scope>
    <source>
        <strain evidence="2">NIAS01</strain>
        <tissue evidence="2">Whole body or cell culture</tissue>
    </source>
</reference>
<feature type="region of interest" description="Disordered" evidence="1">
    <location>
        <begin position="1"/>
        <end position="42"/>
    </location>
</feature>
<sequence>MDDQYLSENNQIEEYSENEESKSTESSSDEYSSRENDVEDDFYFPSSSTGMSIGFFNNSITNFVNVIKQNIFDNLEDVFETLPQNLEDGNQSFIINTERNTIGNRASIRIVNGVIVSHIINGVETIQNDQE</sequence>
<dbReference type="EMBL" id="JADBJN010000002">
    <property type="protein sequence ID" value="KAG5677529.1"/>
    <property type="molecule type" value="Genomic_DNA"/>
</dbReference>
<organism evidence="2 3">
    <name type="scientific">Polypedilum vanderplanki</name>
    <name type="common">Sleeping chironomid midge</name>
    <dbReference type="NCBI Taxonomy" id="319348"/>
    <lineage>
        <taxon>Eukaryota</taxon>
        <taxon>Metazoa</taxon>
        <taxon>Ecdysozoa</taxon>
        <taxon>Arthropoda</taxon>
        <taxon>Hexapoda</taxon>
        <taxon>Insecta</taxon>
        <taxon>Pterygota</taxon>
        <taxon>Neoptera</taxon>
        <taxon>Endopterygota</taxon>
        <taxon>Diptera</taxon>
        <taxon>Nematocera</taxon>
        <taxon>Chironomoidea</taxon>
        <taxon>Chironomidae</taxon>
        <taxon>Chironominae</taxon>
        <taxon>Polypedilum</taxon>
        <taxon>Polypedilum</taxon>
    </lineage>
</organism>
<keyword evidence="3" id="KW-1185">Reference proteome</keyword>
<dbReference type="Proteomes" id="UP001107558">
    <property type="component" value="Chromosome 2"/>
</dbReference>
<comment type="caution">
    <text evidence="2">The sequence shown here is derived from an EMBL/GenBank/DDBJ whole genome shotgun (WGS) entry which is preliminary data.</text>
</comment>
<evidence type="ECO:0000313" key="2">
    <source>
        <dbReference type="EMBL" id="KAG5677529.1"/>
    </source>
</evidence>
<evidence type="ECO:0000313" key="3">
    <source>
        <dbReference type="Proteomes" id="UP001107558"/>
    </source>
</evidence>
<accession>A0A9J6C5Z5</accession>
<evidence type="ECO:0000256" key="1">
    <source>
        <dbReference type="SAM" id="MobiDB-lite"/>
    </source>
</evidence>
<dbReference type="AlphaFoldDB" id="A0A9J6C5Z5"/>
<proteinExistence type="predicted"/>